<reference evidence="1" key="1">
    <citation type="submission" date="2021-01" db="EMBL/GenBank/DDBJ databases">
        <title>Whole genome shotgun sequence of Actinocatenispora rupis NBRC 107355.</title>
        <authorList>
            <person name="Komaki H."/>
            <person name="Tamura T."/>
        </authorList>
    </citation>
    <scope>NUCLEOTIDE SEQUENCE</scope>
    <source>
        <strain evidence="1">NBRC 107355</strain>
    </source>
</reference>
<accession>A0A8J3NCI3</accession>
<gene>
    <name evidence="1" type="ORF">Aru02nite_49650</name>
</gene>
<dbReference type="Proteomes" id="UP000612808">
    <property type="component" value="Unassembled WGS sequence"/>
</dbReference>
<dbReference type="EMBL" id="BOMB01000029">
    <property type="protein sequence ID" value="GID14076.1"/>
    <property type="molecule type" value="Genomic_DNA"/>
</dbReference>
<evidence type="ECO:0000313" key="1">
    <source>
        <dbReference type="EMBL" id="GID14076.1"/>
    </source>
</evidence>
<evidence type="ECO:0000313" key="2">
    <source>
        <dbReference type="Proteomes" id="UP000612808"/>
    </source>
</evidence>
<protein>
    <submittedName>
        <fullName evidence="1">Uncharacterized protein</fullName>
    </submittedName>
</protein>
<keyword evidence="2" id="KW-1185">Reference proteome</keyword>
<name>A0A8J3NCI3_9ACTN</name>
<sequence length="108" mass="11172">MDTFTHRPEIAAALRAIADRIELAGPSDPDTPLPAPVVVSLDLQVRGSDDNAAVVAAVDSLADAFDLPANSYSAGSGVHYGVPCPRPAIDGVHVAVYGALPRITWQVA</sequence>
<dbReference type="AlphaFoldDB" id="A0A8J3NCI3"/>
<comment type="caution">
    <text evidence="1">The sequence shown here is derived from an EMBL/GenBank/DDBJ whole genome shotgun (WGS) entry which is preliminary data.</text>
</comment>
<dbReference type="RefSeq" id="WP_203661705.1">
    <property type="nucleotide sequence ID" value="NZ_BAAAZM010000001.1"/>
</dbReference>
<proteinExistence type="predicted"/>
<organism evidence="1 2">
    <name type="scientific">Actinocatenispora rupis</name>
    <dbReference type="NCBI Taxonomy" id="519421"/>
    <lineage>
        <taxon>Bacteria</taxon>
        <taxon>Bacillati</taxon>
        <taxon>Actinomycetota</taxon>
        <taxon>Actinomycetes</taxon>
        <taxon>Micromonosporales</taxon>
        <taxon>Micromonosporaceae</taxon>
        <taxon>Actinocatenispora</taxon>
    </lineage>
</organism>